<feature type="transmembrane region" description="Helical" evidence="2">
    <location>
        <begin position="12"/>
        <end position="33"/>
    </location>
</feature>
<proteinExistence type="predicted"/>
<evidence type="ECO:0000313" key="4">
    <source>
        <dbReference type="EMBL" id="QNN54182.1"/>
    </source>
</evidence>
<feature type="transmembrane region" description="Helical" evidence="2">
    <location>
        <begin position="53"/>
        <end position="70"/>
    </location>
</feature>
<keyword evidence="2" id="KW-0812">Transmembrane</keyword>
<keyword evidence="5" id="KW-1185">Reference proteome</keyword>
<evidence type="ECO:0000313" key="5">
    <source>
        <dbReference type="Proteomes" id="UP000515947"/>
    </source>
</evidence>
<dbReference type="InterPro" id="IPR012429">
    <property type="entry name" value="HGSNAT_cat"/>
</dbReference>
<feature type="transmembrane region" description="Helical" evidence="2">
    <location>
        <begin position="211"/>
        <end position="232"/>
    </location>
</feature>
<feature type="transmembrane region" description="Helical" evidence="2">
    <location>
        <begin position="133"/>
        <end position="151"/>
    </location>
</feature>
<dbReference type="Pfam" id="PF07786">
    <property type="entry name" value="HGSNAT_cat"/>
    <property type="match status" value="1"/>
</dbReference>
<dbReference type="EMBL" id="CP060713">
    <property type="protein sequence ID" value="QNN54182.1"/>
    <property type="molecule type" value="Genomic_DNA"/>
</dbReference>
<feature type="domain" description="Heparan-alpha-glucosaminide N-acetyltransferase catalytic" evidence="3">
    <location>
        <begin position="12"/>
        <end position="207"/>
    </location>
</feature>
<organism evidence="4 5">
    <name type="scientific">Nocardioides mesophilus</name>
    <dbReference type="NCBI Taxonomy" id="433659"/>
    <lineage>
        <taxon>Bacteria</taxon>
        <taxon>Bacillati</taxon>
        <taxon>Actinomycetota</taxon>
        <taxon>Actinomycetes</taxon>
        <taxon>Propionibacteriales</taxon>
        <taxon>Nocardioidaceae</taxon>
        <taxon>Nocardioides</taxon>
    </lineage>
</organism>
<sequence length="411" mass="41913">MTLRLPTVPPGRLVGLDVARCLALVGMIATHTLVSTAPDGGVSTVQAIAGGRASALFAVLAGVSTALMTGRSRPLSGRPLRAAAAGLAARAGFVAAIGLLLGGLDTTVAVILTSYGVLFCLGLPFLGLRARTLAGLALVWAVLAPVLSQLLRPLLPPRGYDSPSLAGLADLPRLLGELLLTGYYPAVVWLAYLLAGMALGRLELRRTGTAVGLLLAGAGTAALAWAVSSVLLEGAGVRAELARTFTGPAEPGGLADTLEHGLYGSTPTGSWWWLAVHAPHSGTPFDLLHTGGCAVAAIGACLLLARLAPATLAVVFGAGTMTLTTYSLHVVLRTPWAWPDDDAATFARHVLLVLAIGAAFRLLGRSGPLERVAALLAGSVRRSVLGPQPDGIPVGAPERGVEPGVDRGVDR</sequence>
<feature type="transmembrane region" description="Helical" evidence="2">
    <location>
        <begin position="82"/>
        <end position="101"/>
    </location>
</feature>
<feature type="transmembrane region" description="Helical" evidence="2">
    <location>
        <begin position="287"/>
        <end position="305"/>
    </location>
</feature>
<reference evidence="4 5" key="1">
    <citation type="submission" date="2020-08" db="EMBL/GenBank/DDBJ databases">
        <title>Genome sequence of Nocardioides mesophilus KACC 16243T.</title>
        <authorList>
            <person name="Hyun D.-W."/>
            <person name="Bae J.-W."/>
        </authorList>
    </citation>
    <scope>NUCLEOTIDE SEQUENCE [LARGE SCALE GENOMIC DNA]</scope>
    <source>
        <strain evidence="4 5">KACC 16243</strain>
    </source>
</reference>
<feature type="region of interest" description="Disordered" evidence="1">
    <location>
        <begin position="388"/>
        <end position="411"/>
    </location>
</feature>
<accession>A0A7G9RF07</accession>
<protein>
    <submittedName>
        <fullName evidence="4">DUF1624 domain-containing protein</fullName>
    </submittedName>
</protein>
<feature type="transmembrane region" description="Helical" evidence="2">
    <location>
        <begin position="344"/>
        <end position="363"/>
    </location>
</feature>
<name>A0A7G9RF07_9ACTN</name>
<feature type="transmembrane region" description="Helical" evidence="2">
    <location>
        <begin position="107"/>
        <end position="126"/>
    </location>
</feature>
<dbReference type="KEGG" id="nmes:H9L09_07435"/>
<dbReference type="Proteomes" id="UP000515947">
    <property type="component" value="Chromosome"/>
</dbReference>
<evidence type="ECO:0000259" key="3">
    <source>
        <dbReference type="Pfam" id="PF07786"/>
    </source>
</evidence>
<feature type="compositionally biased region" description="Basic and acidic residues" evidence="1">
    <location>
        <begin position="399"/>
        <end position="411"/>
    </location>
</feature>
<dbReference type="AlphaFoldDB" id="A0A7G9RF07"/>
<evidence type="ECO:0000256" key="2">
    <source>
        <dbReference type="SAM" id="Phobius"/>
    </source>
</evidence>
<feature type="transmembrane region" description="Helical" evidence="2">
    <location>
        <begin position="312"/>
        <end position="332"/>
    </location>
</feature>
<dbReference type="RefSeq" id="WP_187580022.1">
    <property type="nucleotide sequence ID" value="NZ_CP060713.1"/>
</dbReference>
<feature type="transmembrane region" description="Helical" evidence="2">
    <location>
        <begin position="182"/>
        <end position="199"/>
    </location>
</feature>
<evidence type="ECO:0000256" key="1">
    <source>
        <dbReference type="SAM" id="MobiDB-lite"/>
    </source>
</evidence>
<keyword evidence="2" id="KW-0472">Membrane</keyword>
<gene>
    <name evidence="4" type="ORF">H9L09_07435</name>
</gene>
<keyword evidence="2" id="KW-1133">Transmembrane helix</keyword>